<dbReference type="InterPro" id="IPR041289">
    <property type="entry name" value="Bact_RF_family3"/>
</dbReference>
<gene>
    <name evidence="2" type="ORF">IAG42_02550</name>
</gene>
<evidence type="ECO:0000256" key="1">
    <source>
        <dbReference type="SAM" id="MobiDB-lite"/>
    </source>
</evidence>
<protein>
    <submittedName>
        <fullName evidence="2">Chemotaxis protein</fullName>
    </submittedName>
</protein>
<dbReference type="InterPro" id="IPR029064">
    <property type="entry name" value="Ribosomal_eL30-like_sf"/>
</dbReference>
<organism evidence="2 3">
    <name type="scientific">Streptomyces xanthii</name>
    <dbReference type="NCBI Taxonomy" id="2768069"/>
    <lineage>
        <taxon>Bacteria</taxon>
        <taxon>Bacillati</taxon>
        <taxon>Actinomycetota</taxon>
        <taxon>Actinomycetes</taxon>
        <taxon>Kitasatosporales</taxon>
        <taxon>Streptomycetaceae</taxon>
        <taxon>Streptomyces</taxon>
    </lineage>
</organism>
<proteinExistence type="predicted"/>
<sequence>MYSSLNPEILRELRRPRSYPAVSLAMTTHRRPPDDAQDPVRLGNLVDDAVRQLDADPGVTKERREDVLKHLRAAVQEADLVHAKDGLVLFAAPGEHQVWAIDREVPARVVVADTFLTRNLVAADAAAHPYWVLSVAADRITLWDGRGNRVVEDTGHGFPRSRSLEDDDVERKERVGDVPSTYRDEATRQFFREADGILAELLRAEPRPLYVTGEPAALSLLTESGTAAHGSAQVPFGGLSHGRADAVARAVAPARTADAERETAEALADLDRARGANTYAAGVDEVWQEAADGRIRRLVVEENFRVTVRAGEGHLAPAADGDLDAVHDIVDEIVESALETGAQVVFVADGTLAEAGHIAAALRF</sequence>
<feature type="region of interest" description="Disordered" evidence="1">
    <location>
        <begin position="154"/>
        <end position="173"/>
    </location>
</feature>
<name>A0A7H1B1K2_9ACTN</name>
<dbReference type="Gene3D" id="3.30.1330.30">
    <property type="match status" value="1"/>
</dbReference>
<evidence type="ECO:0000313" key="3">
    <source>
        <dbReference type="Proteomes" id="UP000516428"/>
    </source>
</evidence>
<dbReference type="KEGG" id="sxn:IAG42_02550"/>
<dbReference type="Proteomes" id="UP000516428">
    <property type="component" value="Chromosome"/>
</dbReference>
<accession>A0A7H1B1K2</accession>
<keyword evidence="3" id="KW-1185">Reference proteome</keyword>
<dbReference type="Pfam" id="PF18845">
    <property type="entry name" value="baeRF_family3"/>
    <property type="match status" value="1"/>
</dbReference>
<evidence type="ECO:0000313" key="2">
    <source>
        <dbReference type="EMBL" id="QNS02607.1"/>
    </source>
</evidence>
<dbReference type="AlphaFoldDB" id="A0A7H1B1K2"/>
<dbReference type="RefSeq" id="WP_188335362.1">
    <property type="nucleotide sequence ID" value="NZ_CP061281.1"/>
</dbReference>
<dbReference type="EMBL" id="CP061281">
    <property type="protein sequence ID" value="QNS02607.1"/>
    <property type="molecule type" value="Genomic_DNA"/>
</dbReference>
<reference evidence="2 3" key="1">
    <citation type="submission" date="2020-09" db="EMBL/GenBank/DDBJ databases">
        <title>A novel species.</title>
        <authorList>
            <person name="Gao J."/>
        </authorList>
    </citation>
    <scope>NUCLEOTIDE SEQUENCE [LARGE SCALE GENOMIC DNA]</scope>
    <source>
        <strain evidence="2 3">CRXT-Y-14</strain>
    </source>
</reference>